<keyword evidence="5" id="KW-1185">Reference proteome</keyword>
<feature type="repeat" description="ANK" evidence="3">
    <location>
        <begin position="65"/>
        <end position="97"/>
    </location>
</feature>
<dbReference type="InterPro" id="IPR050776">
    <property type="entry name" value="Ank_Repeat/CDKN_Inhibitor"/>
</dbReference>
<proteinExistence type="predicted"/>
<dbReference type="PANTHER" id="PTHR24201">
    <property type="entry name" value="ANK_REP_REGION DOMAIN-CONTAINING PROTEIN"/>
    <property type="match status" value="1"/>
</dbReference>
<dbReference type="SUPFAM" id="SSF48403">
    <property type="entry name" value="Ankyrin repeat"/>
    <property type="match status" value="1"/>
</dbReference>
<keyword evidence="2 3" id="KW-0040">ANK repeat</keyword>
<evidence type="ECO:0008006" key="6">
    <source>
        <dbReference type="Google" id="ProtNLM"/>
    </source>
</evidence>
<sequence>MDHNNCDHSNCTNATATSSVCQTLSEMDWERGMWYAAFNGDKDRVHLLIDKSMKVKEAVNAPDNSGYTALHYAARNGHVDICKTLLSNGALIDSQTRTGKATPLHKAAAAGKVEAVKFLIQSGANIRLQDIDGETALHKAVANKNFNLVDILLQACPELKMIKDNKGRSGIGN</sequence>
<dbReference type="Proteomes" id="UP000791440">
    <property type="component" value="Unassembled WGS sequence"/>
</dbReference>
<evidence type="ECO:0000256" key="2">
    <source>
        <dbReference type="ARBA" id="ARBA00023043"/>
    </source>
</evidence>
<protein>
    <recommendedName>
        <fullName evidence="6">Ankyrin repeat domain-containing protein 39</fullName>
    </recommendedName>
</protein>
<dbReference type="PROSITE" id="PS50088">
    <property type="entry name" value="ANK_REPEAT"/>
    <property type="match status" value="3"/>
</dbReference>
<comment type="caution">
    <text evidence="4">The sequence shown here is derived from an EMBL/GenBank/DDBJ whole genome shotgun (WGS) entry which is preliminary data.</text>
</comment>
<dbReference type="Pfam" id="PF13637">
    <property type="entry name" value="Ank_4"/>
    <property type="match status" value="1"/>
</dbReference>
<dbReference type="Pfam" id="PF12796">
    <property type="entry name" value="Ank_2"/>
    <property type="match status" value="1"/>
</dbReference>
<dbReference type="SMART" id="SM00248">
    <property type="entry name" value="ANK"/>
    <property type="match status" value="4"/>
</dbReference>
<dbReference type="AlphaFoldDB" id="A0A921ZBX9"/>
<accession>A0A921ZBX9</accession>
<dbReference type="PROSITE" id="PS50297">
    <property type="entry name" value="ANK_REP_REGION"/>
    <property type="match status" value="3"/>
</dbReference>
<dbReference type="InterPro" id="IPR036770">
    <property type="entry name" value="Ankyrin_rpt-contain_sf"/>
</dbReference>
<reference evidence="4" key="1">
    <citation type="journal article" date="2016" name="Insect Biochem. Mol. Biol.">
        <title>Multifaceted biological insights from a draft genome sequence of the tobacco hornworm moth, Manduca sexta.</title>
        <authorList>
            <person name="Kanost M.R."/>
            <person name="Arrese E.L."/>
            <person name="Cao X."/>
            <person name="Chen Y.R."/>
            <person name="Chellapilla S."/>
            <person name="Goldsmith M.R."/>
            <person name="Grosse-Wilde E."/>
            <person name="Heckel D.G."/>
            <person name="Herndon N."/>
            <person name="Jiang H."/>
            <person name="Papanicolaou A."/>
            <person name="Qu J."/>
            <person name="Soulages J.L."/>
            <person name="Vogel H."/>
            <person name="Walters J."/>
            <person name="Waterhouse R.M."/>
            <person name="Ahn S.J."/>
            <person name="Almeida F.C."/>
            <person name="An C."/>
            <person name="Aqrawi P."/>
            <person name="Bretschneider A."/>
            <person name="Bryant W.B."/>
            <person name="Bucks S."/>
            <person name="Chao H."/>
            <person name="Chevignon G."/>
            <person name="Christen J.M."/>
            <person name="Clarke D.F."/>
            <person name="Dittmer N.T."/>
            <person name="Ferguson L.C.F."/>
            <person name="Garavelou S."/>
            <person name="Gordon K.H.J."/>
            <person name="Gunaratna R.T."/>
            <person name="Han Y."/>
            <person name="Hauser F."/>
            <person name="He Y."/>
            <person name="Heidel-Fischer H."/>
            <person name="Hirsh A."/>
            <person name="Hu Y."/>
            <person name="Jiang H."/>
            <person name="Kalra D."/>
            <person name="Klinner C."/>
            <person name="Konig C."/>
            <person name="Kovar C."/>
            <person name="Kroll A.R."/>
            <person name="Kuwar S.S."/>
            <person name="Lee S.L."/>
            <person name="Lehman R."/>
            <person name="Li K."/>
            <person name="Li Z."/>
            <person name="Liang H."/>
            <person name="Lovelace S."/>
            <person name="Lu Z."/>
            <person name="Mansfield J.H."/>
            <person name="McCulloch K.J."/>
            <person name="Mathew T."/>
            <person name="Morton B."/>
            <person name="Muzny D.M."/>
            <person name="Neunemann D."/>
            <person name="Ongeri F."/>
            <person name="Pauchet Y."/>
            <person name="Pu L.L."/>
            <person name="Pyrousis I."/>
            <person name="Rao X.J."/>
            <person name="Redding A."/>
            <person name="Roesel C."/>
            <person name="Sanchez-Gracia A."/>
            <person name="Schaack S."/>
            <person name="Shukla A."/>
            <person name="Tetreau G."/>
            <person name="Wang Y."/>
            <person name="Xiong G.H."/>
            <person name="Traut W."/>
            <person name="Walsh T.K."/>
            <person name="Worley K.C."/>
            <person name="Wu D."/>
            <person name="Wu W."/>
            <person name="Wu Y.Q."/>
            <person name="Zhang X."/>
            <person name="Zou Z."/>
            <person name="Zucker H."/>
            <person name="Briscoe A.D."/>
            <person name="Burmester T."/>
            <person name="Clem R.J."/>
            <person name="Feyereisen R."/>
            <person name="Grimmelikhuijzen C.J.P."/>
            <person name="Hamodrakas S.J."/>
            <person name="Hansson B.S."/>
            <person name="Huguet E."/>
            <person name="Jermiin L.S."/>
            <person name="Lan Q."/>
            <person name="Lehman H.K."/>
            <person name="Lorenzen M."/>
            <person name="Merzendorfer H."/>
            <person name="Michalopoulos I."/>
            <person name="Morton D.B."/>
            <person name="Muthukrishnan S."/>
            <person name="Oakeshott J.G."/>
            <person name="Palmer W."/>
            <person name="Park Y."/>
            <person name="Passarelli A.L."/>
            <person name="Rozas J."/>
            <person name="Schwartz L.M."/>
            <person name="Smith W."/>
            <person name="Southgate A."/>
            <person name="Vilcinskas A."/>
            <person name="Vogt R."/>
            <person name="Wang P."/>
            <person name="Werren J."/>
            <person name="Yu X.Q."/>
            <person name="Zhou J.J."/>
            <person name="Brown S.J."/>
            <person name="Scherer S.E."/>
            <person name="Richards S."/>
            <person name="Blissard G.W."/>
        </authorList>
    </citation>
    <scope>NUCLEOTIDE SEQUENCE</scope>
</reference>
<feature type="repeat" description="ANK" evidence="3">
    <location>
        <begin position="132"/>
        <end position="164"/>
    </location>
</feature>
<dbReference type="PRINTS" id="PR01415">
    <property type="entry name" value="ANKYRIN"/>
</dbReference>
<dbReference type="Gene3D" id="1.25.40.20">
    <property type="entry name" value="Ankyrin repeat-containing domain"/>
    <property type="match status" value="2"/>
</dbReference>
<dbReference type="OrthoDB" id="539213at2759"/>
<evidence type="ECO:0000313" key="5">
    <source>
        <dbReference type="Proteomes" id="UP000791440"/>
    </source>
</evidence>
<dbReference type="InterPro" id="IPR002110">
    <property type="entry name" value="Ankyrin_rpt"/>
</dbReference>
<dbReference type="EMBL" id="JH668456">
    <property type="protein sequence ID" value="KAG6454089.1"/>
    <property type="molecule type" value="Genomic_DNA"/>
</dbReference>
<evidence type="ECO:0000256" key="3">
    <source>
        <dbReference type="PROSITE-ProRule" id="PRU00023"/>
    </source>
</evidence>
<name>A0A921ZBX9_MANSE</name>
<organism evidence="4 5">
    <name type="scientific">Manduca sexta</name>
    <name type="common">Tobacco hawkmoth</name>
    <name type="synonym">Tobacco hornworm</name>
    <dbReference type="NCBI Taxonomy" id="7130"/>
    <lineage>
        <taxon>Eukaryota</taxon>
        <taxon>Metazoa</taxon>
        <taxon>Ecdysozoa</taxon>
        <taxon>Arthropoda</taxon>
        <taxon>Hexapoda</taxon>
        <taxon>Insecta</taxon>
        <taxon>Pterygota</taxon>
        <taxon>Neoptera</taxon>
        <taxon>Endopterygota</taxon>
        <taxon>Lepidoptera</taxon>
        <taxon>Glossata</taxon>
        <taxon>Ditrysia</taxon>
        <taxon>Bombycoidea</taxon>
        <taxon>Sphingidae</taxon>
        <taxon>Sphinginae</taxon>
        <taxon>Sphingini</taxon>
        <taxon>Manduca</taxon>
    </lineage>
</organism>
<evidence type="ECO:0000256" key="1">
    <source>
        <dbReference type="ARBA" id="ARBA00022737"/>
    </source>
</evidence>
<keyword evidence="1" id="KW-0677">Repeat</keyword>
<feature type="repeat" description="ANK" evidence="3">
    <location>
        <begin position="99"/>
        <end position="131"/>
    </location>
</feature>
<reference evidence="4" key="2">
    <citation type="submission" date="2020-12" db="EMBL/GenBank/DDBJ databases">
        <authorList>
            <person name="Kanost M."/>
        </authorList>
    </citation>
    <scope>NUCLEOTIDE SEQUENCE</scope>
</reference>
<gene>
    <name evidence="4" type="ORF">O3G_MSEX008465</name>
</gene>
<evidence type="ECO:0000313" key="4">
    <source>
        <dbReference type="EMBL" id="KAG6454089.1"/>
    </source>
</evidence>